<dbReference type="EMBL" id="JABKKE010000001">
    <property type="protein sequence ID" value="NPE12769.1"/>
    <property type="molecule type" value="Genomic_DNA"/>
</dbReference>
<protein>
    <submittedName>
        <fullName evidence="2">Glycosyl hydrolase family 2</fullName>
    </submittedName>
</protein>
<evidence type="ECO:0000313" key="2">
    <source>
        <dbReference type="EMBL" id="NPE12769.1"/>
    </source>
</evidence>
<dbReference type="RefSeq" id="WP_172173279.1">
    <property type="nucleotide sequence ID" value="NZ_CASGIA010000008.1"/>
</dbReference>
<dbReference type="SUPFAM" id="SSF49785">
    <property type="entry name" value="Galactose-binding domain-like"/>
    <property type="match status" value="1"/>
</dbReference>
<keyword evidence="3" id="KW-1185">Reference proteome</keyword>
<feature type="signal peptide" evidence="1">
    <location>
        <begin position="1"/>
        <end position="20"/>
    </location>
</feature>
<name>A0ABX2AQP3_9BACT</name>
<gene>
    <name evidence="2" type="ORF">HPS55_00215</name>
</gene>
<keyword evidence="1" id="KW-0732">Signal</keyword>
<organism evidence="2 3">
    <name type="scientific">Xylanibacter rodentium</name>
    <dbReference type="NCBI Taxonomy" id="2736289"/>
    <lineage>
        <taxon>Bacteria</taxon>
        <taxon>Pseudomonadati</taxon>
        <taxon>Bacteroidota</taxon>
        <taxon>Bacteroidia</taxon>
        <taxon>Bacteroidales</taxon>
        <taxon>Prevotellaceae</taxon>
        <taxon>Xylanibacter</taxon>
    </lineage>
</organism>
<comment type="caution">
    <text evidence="2">The sequence shown here is derived from an EMBL/GenBank/DDBJ whole genome shotgun (WGS) entry which is preliminary data.</text>
</comment>
<proteinExistence type="predicted"/>
<dbReference type="Proteomes" id="UP001193734">
    <property type="component" value="Unassembled WGS sequence"/>
</dbReference>
<reference evidence="2 3" key="1">
    <citation type="submission" date="2020-05" db="EMBL/GenBank/DDBJ databases">
        <title>Distinct polysaccharide utilization as determinants for interspecies competition between intestinal Prevotella spp.</title>
        <authorList>
            <person name="Galvez E.J.C."/>
            <person name="Iljazovic A."/>
            <person name="Strowig T."/>
        </authorList>
    </citation>
    <scope>NUCLEOTIDE SEQUENCE [LARGE SCALE GENOMIC DNA]</scope>
    <source>
        <strain evidence="2 3">PROD</strain>
    </source>
</reference>
<dbReference type="Pfam" id="PF17132">
    <property type="entry name" value="Glyco_hydro_106"/>
    <property type="match status" value="1"/>
</dbReference>
<sequence length="873" mass="98882">MINRLFTIAAMSIIAGGTFAQSWPTASLEAKPGTRWWWLGSAVNESDLQWNMQEYSKAGLGALEITPLYGVQGNEKNELSFLSTPWMNALKFVQTEGVKDSLLIDMNCGTGWPFGGPEVPISEAAAKLAYTDTVITGAELRKGIDISIKDKKEKPFCTLSKVMAYSDDGVKDLTSMTDTSGMLVWKKSVKKHSYRIIAIYCSRTRQKVKRAAPGGEGYVMDHFDKSAVAHYLERFEKAFAESNTPYPHSFFNDSYEVYKANWTPKMFEEFEKRRGYKLEEHLPELLGDVDDKDNKVLSDYRETLSDLLLENFTEQWTAWAHQHGVKTRNQAHGSPANLIDVYSAVDIPEIEGFGLSEFGIKGLRKDTGYTRKNDSDVSMLKYASSAAHINGKTLVSSETLTWLTEHFRTSLSQCKPDIDLMFTCGVNNMYFHGTCYSPKNDPWPGWRFYASIDMSPNNSIWRDAPYLMKYIERCQSFLQMGRPDNDFLVYLPIRDMWAERKGKGAGSLLMQFDIHSMARKAPDFIKSILDIDKAGYDCDYISEKYLLTTSYKNGMLETAAGTRYHALIIPGSGRMPENVKAHVDVLKSQGANIIYGTAKAEMEKAAKAEPMRHKHGLRAIRRKNDTGYHYFIANLSPDDIDARIPLCVNARDARWFNPLNGDIYKADMTSDGVRMNLRSGESMILQTYNSPQNDGRKERSLAQTYATKILDGKWSLSFLSSAPEVKKTFDMDTLRTWEELDDDSIKVTMGTGVYTTTVKMTKDEAASDWTIDLGDVRESARVYINDTFVGCAWSVPFTLECRKAFKAGVNTVRIEVTNLPANRISHLDRQGVKWRKFNEINVVSINYKKTGYENWEPMKSGLNSVIKLYKIEQ</sequence>
<dbReference type="PANTHER" id="PTHR36848:SF2">
    <property type="entry name" value="SECRETED PROTEIN"/>
    <property type="match status" value="1"/>
</dbReference>
<feature type="chain" id="PRO_5045735995" evidence="1">
    <location>
        <begin position="21"/>
        <end position="873"/>
    </location>
</feature>
<dbReference type="Gene3D" id="2.60.120.260">
    <property type="entry name" value="Galactose-binding domain-like"/>
    <property type="match status" value="1"/>
</dbReference>
<keyword evidence="2" id="KW-0378">Hydrolase</keyword>
<dbReference type="InterPro" id="IPR008979">
    <property type="entry name" value="Galactose-bd-like_sf"/>
</dbReference>
<evidence type="ECO:0000313" key="3">
    <source>
        <dbReference type="Proteomes" id="UP001193734"/>
    </source>
</evidence>
<dbReference type="InterPro" id="IPR053161">
    <property type="entry name" value="Ulvan_degrading_GH"/>
</dbReference>
<accession>A0ABX2AQP3</accession>
<dbReference type="NCBIfam" id="NF045579">
    <property type="entry name" value="rhamnoside_JR"/>
    <property type="match status" value="1"/>
</dbReference>
<dbReference type="PANTHER" id="PTHR36848">
    <property type="entry name" value="DNA-BINDING PROTEIN (PUTATIVE SECRETED PROTEIN)-RELATED"/>
    <property type="match status" value="1"/>
</dbReference>
<dbReference type="GO" id="GO:0016787">
    <property type="term" value="F:hydrolase activity"/>
    <property type="evidence" value="ECO:0007669"/>
    <property type="project" value="UniProtKB-KW"/>
</dbReference>
<dbReference type="GeneID" id="82156178"/>
<evidence type="ECO:0000256" key="1">
    <source>
        <dbReference type="SAM" id="SignalP"/>
    </source>
</evidence>